<dbReference type="EMBL" id="QMIE01000176">
    <property type="protein sequence ID" value="TVM08222.1"/>
    <property type="molecule type" value="Genomic_DNA"/>
</dbReference>
<comment type="caution">
    <text evidence="5">The sequence shown here is derived from an EMBL/GenBank/DDBJ whole genome shotgun (WGS) entry which is preliminary data.</text>
</comment>
<dbReference type="AlphaFoldDB" id="A0A7M3M998"/>
<feature type="non-terminal residue" evidence="5">
    <location>
        <position position="1"/>
    </location>
</feature>
<sequence>QRRFEVYIDPDKEAVVTMGAKEGLSHLAMAMLSPGDVVFATDPAYPIHPFASIIAGADVRRIPIGKGRDFFEDLMLATKQRWPKPKLLVICYPHNPTTEFVYLDFVQLIVDWSTAHNFWVIHALSYADLTYERYEPPSFLKADGANYLCVELFSLTKPYYIAGWSVGLCSGNREVVHALTRIKCYLEYGIFQPIQLGALV</sequence>
<dbReference type="Pfam" id="PF00155">
    <property type="entry name" value="Aminotran_1_2"/>
    <property type="match status" value="1"/>
</dbReference>
<dbReference type="RefSeq" id="WP_144304749.1">
    <property type="nucleotide sequence ID" value="NZ_QMIE01000176.1"/>
</dbReference>
<dbReference type="Gene3D" id="3.40.640.10">
    <property type="entry name" value="Type I PLP-dependent aspartate aminotransferase-like (Major domain)"/>
    <property type="match status" value="1"/>
</dbReference>
<dbReference type="OrthoDB" id="9804474at2"/>
<protein>
    <submittedName>
        <fullName evidence="5">Alanine transaminase</fullName>
    </submittedName>
</protein>
<evidence type="ECO:0000313" key="6">
    <source>
        <dbReference type="Proteomes" id="UP000448292"/>
    </source>
</evidence>
<evidence type="ECO:0000313" key="5">
    <source>
        <dbReference type="EMBL" id="TVM08222.1"/>
    </source>
</evidence>
<keyword evidence="3" id="KW-0808">Transferase</keyword>
<name>A0A7M3M998_9BACT</name>
<evidence type="ECO:0000256" key="3">
    <source>
        <dbReference type="ARBA" id="ARBA00022679"/>
    </source>
</evidence>
<dbReference type="InterPro" id="IPR015424">
    <property type="entry name" value="PyrdxlP-dep_Trfase"/>
</dbReference>
<dbReference type="Proteomes" id="UP000448292">
    <property type="component" value="Unassembled WGS sequence"/>
</dbReference>
<keyword evidence="2" id="KW-0032">Aminotransferase</keyword>
<dbReference type="GO" id="GO:0030170">
    <property type="term" value="F:pyridoxal phosphate binding"/>
    <property type="evidence" value="ECO:0007669"/>
    <property type="project" value="InterPro"/>
</dbReference>
<evidence type="ECO:0000256" key="1">
    <source>
        <dbReference type="ARBA" id="ARBA00001933"/>
    </source>
</evidence>
<dbReference type="PANTHER" id="PTHR42832">
    <property type="entry name" value="AMINO ACID AMINOTRANSFERASE"/>
    <property type="match status" value="1"/>
</dbReference>
<keyword evidence="6" id="KW-1185">Reference proteome</keyword>
<reference evidence="5 6" key="1">
    <citation type="submission" date="2018-06" db="EMBL/GenBank/DDBJ databases">
        <title>Complete genome of Desulfovibrio indonesiensis P37SLT.</title>
        <authorList>
            <person name="Crispim J.S."/>
            <person name="Vidigal P.M.P."/>
            <person name="Silva L.C.F."/>
            <person name="Laguardia C.N."/>
            <person name="Araujo L.C."/>
            <person name="Dias R.S."/>
            <person name="Sousa M.P."/>
            <person name="Paula S.O."/>
            <person name="Silva C."/>
        </authorList>
    </citation>
    <scope>NUCLEOTIDE SEQUENCE [LARGE SCALE GENOMIC DNA]</scope>
    <source>
        <strain evidence="5 6">P37SLT</strain>
    </source>
</reference>
<feature type="domain" description="Aminotransferase class I/classII large" evidence="4">
    <location>
        <begin position="7"/>
        <end position="183"/>
    </location>
</feature>
<feature type="non-terminal residue" evidence="5">
    <location>
        <position position="200"/>
    </location>
</feature>
<dbReference type="InterPro" id="IPR004839">
    <property type="entry name" value="Aminotransferase_I/II_large"/>
</dbReference>
<accession>A0A7M3M998</accession>
<dbReference type="InterPro" id="IPR015421">
    <property type="entry name" value="PyrdxlP-dep_Trfase_major"/>
</dbReference>
<dbReference type="CDD" id="cd00609">
    <property type="entry name" value="AAT_like"/>
    <property type="match status" value="1"/>
</dbReference>
<comment type="cofactor">
    <cofactor evidence="1">
        <name>pyridoxal 5'-phosphate</name>
        <dbReference type="ChEBI" id="CHEBI:597326"/>
    </cofactor>
</comment>
<dbReference type="GO" id="GO:0008483">
    <property type="term" value="F:transaminase activity"/>
    <property type="evidence" value="ECO:0007669"/>
    <property type="project" value="UniProtKB-KW"/>
</dbReference>
<dbReference type="SUPFAM" id="SSF53383">
    <property type="entry name" value="PLP-dependent transferases"/>
    <property type="match status" value="1"/>
</dbReference>
<dbReference type="PANTHER" id="PTHR42832:SF1">
    <property type="entry name" value="GLUTAMATE-PYRUVATE AMINOTRANSFERASE ALAC"/>
    <property type="match status" value="1"/>
</dbReference>
<dbReference type="InterPro" id="IPR050881">
    <property type="entry name" value="LL-DAP_aminotransferase"/>
</dbReference>
<organism evidence="5 6">
    <name type="scientific">Oceanidesulfovibrio indonesiensis</name>
    <dbReference type="NCBI Taxonomy" id="54767"/>
    <lineage>
        <taxon>Bacteria</taxon>
        <taxon>Pseudomonadati</taxon>
        <taxon>Thermodesulfobacteriota</taxon>
        <taxon>Desulfovibrionia</taxon>
        <taxon>Desulfovibrionales</taxon>
        <taxon>Desulfovibrionaceae</taxon>
        <taxon>Oceanidesulfovibrio</taxon>
    </lineage>
</organism>
<evidence type="ECO:0000259" key="4">
    <source>
        <dbReference type="Pfam" id="PF00155"/>
    </source>
</evidence>
<evidence type="ECO:0000256" key="2">
    <source>
        <dbReference type="ARBA" id="ARBA00022576"/>
    </source>
</evidence>
<gene>
    <name evidence="5" type="ORF">DPQ33_19210</name>
</gene>
<proteinExistence type="predicted"/>